<dbReference type="InterPro" id="IPR011047">
    <property type="entry name" value="Quinoprotein_ADH-like_sf"/>
</dbReference>
<dbReference type="InterPro" id="IPR017511">
    <property type="entry name" value="PQQ_mDH"/>
</dbReference>
<keyword evidence="6" id="KW-0560">Oxidoreductase</keyword>
<evidence type="ECO:0000313" key="10">
    <source>
        <dbReference type="EMBL" id="QGY42212.1"/>
    </source>
</evidence>
<dbReference type="GO" id="GO:0016020">
    <property type="term" value="C:membrane"/>
    <property type="evidence" value="ECO:0007669"/>
    <property type="project" value="InterPro"/>
</dbReference>
<evidence type="ECO:0000256" key="4">
    <source>
        <dbReference type="ARBA" id="ARBA00022723"/>
    </source>
</evidence>
<dbReference type="PANTHER" id="PTHR32303:SF4">
    <property type="entry name" value="QUINOPROTEIN GLUCOSE DEHYDROGENASE"/>
    <property type="match status" value="1"/>
</dbReference>
<sequence length="713" mass="77991">MSKKVLLLVCVVLLFTQCKKENKLSFNPDGTNWPVYLGGNNSSQFSPLKQITPQNVKNLYPVWEYHSEKGRPGENTQIQCNPIIIDGILFATSPKLKVFALNAATGEELWTFDAAGDEGFSSNVNRGVTFWADGPDRRILVTAGSNLYALNAENGKPVSSFGEKGVVSIKTGLGKNTEDKYVVATSPGIIYKDLLIIGSRVSENTGAAPGFIRAFNAKTGNLEWVFNTIPQPGEFGYETWPEEAWKEAGGANSWAGMSLDEERGIVYVPTGSAAFDFWGGNRKGENLFANCVLALDAASGRRIWHFQTVHHDVWDRDLPAPPNLVTVNHKGKAIDAVAQITKSGFVFLLDRENGTPLFPVEEQVVPLSDLKGEETWPTQPVPTKPPAFSPQSLTLDNVTDISPESYTFAKNIVENLRTGKQFIPPSKEGTVIFPGFDGGGEWGGAAFDPESSVLYVNGSIMPWILTMIESDSKQTNDHPGARTYQVNCAMCHGQNMEGKQAANYPSLIDVGSKLKRDSILTLINTGKGFMPSYKHLSEEEKEALVAYLLKEPEPHDDSHLLGLENNKDRVPYTHTGYNRFLDPDGYPAVKPPWGNLSAIDLNKGEILWQVPLGEFEELTQKGIPKTGTENYGGPVVTAGGVIFIAASKDEYFRAFDKKTGDEIWKYKLPAGGYATPSVYEIEGKQYVVIACGGGKMGTKSGDSYIAFGLKKDN</sequence>
<comment type="similarity">
    <text evidence="2">Belongs to the bacterial PQQ dehydrogenase family.</text>
</comment>
<evidence type="ECO:0000259" key="9">
    <source>
        <dbReference type="PROSITE" id="PS51007"/>
    </source>
</evidence>
<name>A0A6I6JPQ7_9BACT</name>
<dbReference type="Pfam" id="PF01011">
    <property type="entry name" value="PQQ"/>
    <property type="match status" value="2"/>
</dbReference>
<dbReference type="GO" id="GO:0008876">
    <property type="term" value="F:quinoprotein glucose dehydrogenase activity"/>
    <property type="evidence" value="ECO:0007669"/>
    <property type="project" value="TreeGrafter"/>
</dbReference>
<dbReference type="GO" id="GO:0009055">
    <property type="term" value="F:electron transfer activity"/>
    <property type="evidence" value="ECO:0007669"/>
    <property type="project" value="InterPro"/>
</dbReference>
<dbReference type="InterPro" id="IPR009056">
    <property type="entry name" value="Cyt_c-like_dom"/>
</dbReference>
<accession>A0A6I6JPQ7</accession>
<dbReference type="AlphaFoldDB" id="A0A6I6JPQ7"/>
<dbReference type="InterPro" id="IPR018391">
    <property type="entry name" value="PQQ_b-propeller_rpt"/>
</dbReference>
<evidence type="ECO:0000256" key="1">
    <source>
        <dbReference type="ARBA" id="ARBA00001931"/>
    </source>
</evidence>
<dbReference type="KEGG" id="mcos:GM418_00635"/>
<keyword evidence="3 8" id="KW-0349">Heme</keyword>
<dbReference type="Gene3D" id="1.10.760.10">
    <property type="entry name" value="Cytochrome c-like domain"/>
    <property type="match status" value="1"/>
</dbReference>
<evidence type="ECO:0000256" key="6">
    <source>
        <dbReference type="ARBA" id="ARBA00023002"/>
    </source>
</evidence>
<dbReference type="PROSITE" id="PS51007">
    <property type="entry name" value="CYTC"/>
    <property type="match status" value="1"/>
</dbReference>
<dbReference type="RefSeq" id="WP_158862165.1">
    <property type="nucleotide sequence ID" value="NZ_CP046401.1"/>
</dbReference>
<keyword evidence="5" id="KW-0732">Signal</keyword>
<dbReference type="GO" id="GO:0020037">
    <property type="term" value="F:heme binding"/>
    <property type="evidence" value="ECO:0007669"/>
    <property type="project" value="InterPro"/>
</dbReference>
<dbReference type="Gene3D" id="2.140.10.10">
    <property type="entry name" value="Quinoprotein alcohol dehydrogenase-like superfamily"/>
    <property type="match status" value="2"/>
</dbReference>
<dbReference type="Proteomes" id="UP000428260">
    <property type="component" value="Chromosome"/>
</dbReference>
<evidence type="ECO:0000256" key="3">
    <source>
        <dbReference type="ARBA" id="ARBA00022617"/>
    </source>
</evidence>
<evidence type="ECO:0000256" key="8">
    <source>
        <dbReference type="PROSITE-ProRule" id="PRU00433"/>
    </source>
</evidence>
<evidence type="ECO:0000256" key="5">
    <source>
        <dbReference type="ARBA" id="ARBA00022729"/>
    </source>
</evidence>
<dbReference type="GO" id="GO:0046872">
    <property type="term" value="F:metal ion binding"/>
    <property type="evidence" value="ECO:0007669"/>
    <property type="project" value="UniProtKB-KW"/>
</dbReference>
<reference evidence="10 11" key="1">
    <citation type="submission" date="2019-11" db="EMBL/GenBank/DDBJ databases">
        <authorList>
            <person name="Zheng R.K."/>
            <person name="Sun C.M."/>
        </authorList>
    </citation>
    <scope>NUCLEOTIDE SEQUENCE [LARGE SCALE GENOMIC DNA]</scope>
    <source>
        <strain evidence="10 11">WC007</strain>
    </source>
</reference>
<dbReference type="InterPro" id="IPR036909">
    <property type="entry name" value="Cyt_c-like_dom_sf"/>
</dbReference>
<comment type="cofactor">
    <cofactor evidence="1">
        <name>pyrroloquinoline quinone</name>
        <dbReference type="ChEBI" id="CHEBI:58442"/>
    </cofactor>
</comment>
<dbReference type="GO" id="GO:0048038">
    <property type="term" value="F:quinone binding"/>
    <property type="evidence" value="ECO:0007669"/>
    <property type="project" value="InterPro"/>
</dbReference>
<dbReference type="SMART" id="SM00564">
    <property type="entry name" value="PQQ"/>
    <property type="match status" value="5"/>
</dbReference>
<protein>
    <submittedName>
        <fullName evidence="10">PQQ-binding-like beta-propeller repeat protein</fullName>
    </submittedName>
</protein>
<evidence type="ECO:0000256" key="7">
    <source>
        <dbReference type="ARBA" id="ARBA00023004"/>
    </source>
</evidence>
<dbReference type="SUPFAM" id="SSF46626">
    <property type="entry name" value="Cytochrome c"/>
    <property type="match status" value="1"/>
</dbReference>
<gene>
    <name evidence="10" type="ORF">GM418_00635</name>
</gene>
<dbReference type="SUPFAM" id="SSF50998">
    <property type="entry name" value="Quinoprotein alcohol dehydrogenase-like"/>
    <property type="match status" value="1"/>
</dbReference>
<dbReference type="PANTHER" id="PTHR32303">
    <property type="entry name" value="QUINOPROTEIN ALCOHOL DEHYDROGENASE (CYTOCHROME C)"/>
    <property type="match status" value="1"/>
</dbReference>
<dbReference type="InterPro" id="IPR002372">
    <property type="entry name" value="PQQ_rpt_dom"/>
</dbReference>
<organism evidence="10 11">
    <name type="scientific">Maribellus comscasis</name>
    <dbReference type="NCBI Taxonomy" id="2681766"/>
    <lineage>
        <taxon>Bacteria</taxon>
        <taxon>Pseudomonadati</taxon>
        <taxon>Bacteroidota</taxon>
        <taxon>Bacteroidia</taxon>
        <taxon>Marinilabiliales</taxon>
        <taxon>Prolixibacteraceae</taxon>
        <taxon>Maribellus</taxon>
    </lineage>
</organism>
<dbReference type="EMBL" id="CP046401">
    <property type="protein sequence ID" value="QGY42212.1"/>
    <property type="molecule type" value="Genomic_DNA"/>
</dbReference>
<keyword evidence="11" id="KW-1185">Reference proteome</keyword>
<feature type="domain" description="Cytochrome c" evidence="9">
    <location>
        <begin position="475"/>
        <end position="552"/>
    </location>
</feature>
<evidence type="ECO:0000313" key="11">
    <source>
        <dbReference type="Proteomes" id="UP000428260"/>
    </source>
</evidence>
<proteinExistence type="inferred from homology"/>
<evidence type="ECO:0000256" key="2">
    <source>
        <dbReference type="ARBA" id="ARBA00008156"/>
    </source>
</evidence>
<keyword evidence="7 8" id="KW-0408">Iron</keyword>
<keyword evidence="4 8" id="KW-0479">Metal-binding</keyword>
<dbReference type="CDD" id="cd10280">
    <property type="entry name" value="PQQ_mGDH"/>
    <property type="match status" value="1"/>
</dbReference>